<keyword evidence="3" id="KW-1185">Reference proteome</keyword>
<evidence type="ECO:0000313" key="3">
    <source>
        <dbReference type="Proteomes" id="UP000021053"/>
    </source>
</evidence>
<dbReference type="RefSeq" id="WP_051570467.1">
    <property type="nucleotide sequence ID" value="NZ_KK073874.1"/>
</dbReference>
<reference evidence="2 3" key="1">
    <citation type="submission" date="2013-07" db="EMBL/GenBank/DDBJ databases">
        <authorList>
            <consortium name="DOE Joint Genome Institute"/>
            <person name="Eisen J."/>
            <person name="Huntemann M."/>
            <person name="Han J."/>
            <person name="Chen A."/>
            <person name="Kyrpides N."/>
            <person name="Mavromatis K."/>
            <person name="Markowitz V."/>
            <person name="Palaniappan K."/>
            <person name="Ivanova N."/>
            <person name="Schaumberg A."/>
            <person name="Pati A."/>
            <person name="Liolios K."/>
            <person name="Nordberg H.P."/>
            <person name="Cantor M.N."/>
            <person name="Hua S.X."/>
            <person name="Woyke T."/>
        </authorList>
    </citation>
    <scope>NUCLEOTIDE SEQUENCE [LARGE SCALE GENOMIC DNA]</scope>
    <source>
        <strain evidence="2 3">DSM 44712</strain>
    </source>
</reference>
<keyword evidence="1" id="KW-0812">Transmembrane</keyword>
<dbReference type="Proteomes" id="UP000021053">
    <property type="component" value="Unassembled WGS sequence"/>
</dbReference>
<feature type="transmembrane region" description="Helical" evidence="1">
    <location>
        <begin position="50"/>
        <end position="69"/>
    </location>
</feature>
<organism evidence="2 3">
    <name type="scientific">Cryptosporangium arvum DSM 44712</name>
    <dbReference type="NCBI Taxonomy" id="927661"/>
    <lineage>
        <taxon>Bacteria</taxon>
        <taxon>Bacillati</taxon>
        <taxon>Actinomycetota</taxon>
        <taxon>Actinomycetes</taxon>
        <taxon>Cryptosporangiales</taxon>
        <taxon>Cryptosporangiaceae</taxon>
        <taxon>Cryptosporangium</taxon>
    </lineage>
</organism>
<keyword evidence="1" id="KW-1133">Transmembrane helix</keyword>
<feature type="transmembrane region" description="Helical" evidence="1">
    <location>
        <begin position="191"/>
        <end position="212"/>
    </location>
</feature>
<feature type="transmembrane region" description="Helical" evidence="1">
    <location>
        <begin position="90"/>
        <end position="112"/>
    </location>
</feature>
<keyword evidence="1" id="KW-0472">Membrane</keyword>
<comment type="caution">
    <text evidence="2">The sequence shown here is derived from an EMBL/GenBank/DDBJ whole genome shotgun (WGS) entry which is preliminary data.</text>
</comment>
<feature type="transmembrane region" description="Helical" evidence="1">
    <location>
        <begin position="157"/>
        <end position="179"/>
    </location>
</feature>
<evidence type="ECO:0000256" key="1">
    <source>
        <dbReference type="SAM" id="Phobius"/>
    </source>
</evidence>
<feature type="transmembrane region" description="Helical" evidence="1">
    <location>
        <begin position="124"/>
        <end position="145"/>
    </location>
</feature>
<name>A0A011AK57_9ACTN</name>
<dbReference type="HOGENOM" id="CLU_1198177_0_0_11"/>
<sequence length="224" mass="23854">MRPLALWRHEFGRAGWITLVAPPLALLAPLALTALGGAERQRLLLAGPEAVLPLAVALAAVSIVARDPVTELHLTLPTRLRATLLRRLALLLLVAGIVAGLYCALLIVFDAWAGPRSTPLPQSLLLWSAPTLALTAVTVAVGGLTRSLTLATTTAGGLWLVEQLFAGVFTEHVPWLYLFPTLRLGVGPDWTASRLTLLAVALVVAVGAAWTLGRPERLLTEEDR</sequence>
<accession>A0A011AK57</accession>
<evidence type="ECO:0008006" key="4">
    <source>
        <dbReference type="Google" id="ProtNLM"/>
    </source>
</evidence>
<evidence type="ECO:0000313" key="2">
    <source>
        <dbReference type="EMBL" id="EXG82356.1"/>
    </source>
</evidence>
<dbReference type="EMBL" id="JFBT01000001">
    <property type="protein sequence ID" value="EXG82356.1"/>
    <property type="molecule type" value="Genomic_DNA"/>
</dbReference>
<proteinExistence type="predicted"/>
<protein>
    <recommendedName>
        <fullName evidence="4">ABC-2 family transporter protein</fullName>
    </recommendedName>
</protein>
<gene>
    <name evidence="2" type="ORF">CryarDRAFT_3532</name>
</gene>
<dbReference type="AlphaFoldDB" id="A0A011AK57"/>